<evidence type="ECO:0000313" key="3">
    <source>
        <dbReference type="Proteomes" id="UP001176961"/>
    </source>
</evidence>
<gene>
    <name evidence="2" type="ORF">CYNAS_LOCUS14551</name>
</gene>
<proteinExistence type="predicted"/>
<reference evidence="2" key="1">
    <citation type="submission" date="2023-07" db="EMBL/GenBank/DDBJ databases">
        <authorList>
            <consortium name="CYATHOMIX"/>
        </authorList>
    </citation>
    <scope>NUCLEOTIDE SEQUENCE</scope>
    <source>
        <strain evidence="2">N/A</strain>
    </source>
</reference>
<name>A0AA36M9K0_CYLNA</name>
<sequence>MGLLRYAVFTSAIALLFHFAMDTFYTKFPLHFGGEVDSQYEGVQNAFEQNFIEGLEAEGASVAVYVKGRKVVDLWGGYADIQSAKTWKQNTISIVFSTTKAVAALCIAMLADRGRLKYDDLVSKHWPGFAKNGKENITIEWVLSQMAGLYYIETPITKEMVLDHNLMREVLENEAPKFPPGTMSGYHALSYGWLIDQIIRHTDEKQRGVGQFFREEIAEPHGIDFHIGLNTSEEYRVAHTSPIKTSAILKEIFHDYHVAVLLLSYFLTDKDTPMKKTNNPSWLLANESAMNNPEHHAMEQAAGLGIGNARSLAKMFSLVVSGKLISEKTMTLLSKPTINGTDYVIQLPLAYGHGFIYHPPIISEGSFIIGHGGYGCQEVNFDTTNEVVIAYVTNAMKAGMHDSCRTYARLQNAVYDVVRQSKT</sequence>
<accession>A0AA36M9K0</accession>
<keyword evidence="3" id="KW-1185">Reference proteome</keyword>
<organism evidence="2 3">
    <name type="scientific">Cylicocyclus nassatus</name>
    <name type="common">Nematode worm</name>
    <dbReference type="NCBI Taxonomy" id="53992"/>
    <lineage>
        <taxon>Eukaryota</taxon>
        <taxon>Metazoa</taxon>
        <taxon>Ecdysozoa</taxon>
        <taxon>Nematoda</taxon>
        <taxon>Chromadorea</taxon>
        <taxon>Rhabditida</taxon>
        <taxon>Rhabditina</taxon>
        <taxon>Rhabditomorpha</taxon>
        <taxon>Strongyloidea</taxon>
        <taxon>Strongylidae</taxon>
        <taxon>Cylicocyclus</taxon>
    </lineage>
</organism>
<evidence type="ECO:0000313" key="2">
    <source>
        <dbReference type="EMBL" id="CAJ0602568.1"/>
    </source>
</evidence>
<dbReference type="Proteomes" id="UP001176961">
    <property type="component" value="Unassembled WGS sequence"/>
</dbReference>
<protein>
    <recommendedName>
        <fullName evidence="1">Beta-lactamase-related domain-containing protein</fullName>
    </recommendedName>
</protein>
<dbReference type="InterPro" id="IPR001466">
    <property type="entry name" value="Beta-lactam-related"/>
</dbReference>
<dbReference type="Pfam" id="PF00144">
    <property type="entry name" value="Beta-lactamase"/>
    <property type="match status" value="1"/>
</dbReference>
<dbReference type="InterPro" id="IPR052907">
    <property type="entry name" value="Beta-lactamase/esterase"/>
</dbReference>
<feature type="domain" description="Beta-lactamase-related" evidence="1">
    <location>
        <begin position="47"/>
        <end position="411"/>
    </location>
</feature>
<dbReference type="PANTHER" id="PTHR43319:SF2">
    <property type="entry name" value="BETA-LACTAMASE-RELATED DOMAIN-CONTAINING PROTEIN"/>
    <property type="match status" value="1"/>
</dbReference>
<evidence type="ECO:0000259" key="1">
    <source>
        <dbReference type="Pfam" id="PF00144"/>
    </source>
</evidence>
<dbReference type="InterPro" id="IPR012338">
    <property type="entry name" value="Beta-lactam/transpept-like"/>
</dbReference>
<dbReference type="PANTHER" id="PTHR43319">
    <property type="entry name" value="BETA-LACTAMASE-RELATED"/>
    <property type="match status" value="1"/>
</dbReference>
<dbReference type="AlphaFoldDB" id="A0AA36M9K0"/>
<comment type="caution">
    <text evidence="2">The sequence shown here is derived from an EMBL/GenBank/DDBJ whole genome shotgun (WGS) entry which is preliminary data.</text>
</comment>
<dbReference type="SUPFAM" id="SSF56601">
    <property type="entry name" value="beta-lactamase/transpeptidase-like"/>
    <property type="match status" value="1"/>
</dbReference>
<dbReference type="EMBL" id="CATQJL010000305">
    <property type="protein sequence ID" value="CAJ0602568.1"/>
    <property type="molecule type" value="Genomic_DNA"/>
</dbReference>
<dbReference type="Gene3D" id="3.40.710.10">
    <property type="entry name" value="DD-peptidase/beta-lactamase superfamily"/>
    <property type="match status" value="1"/>
</dbReference>